<gene>
    <name evidence="1" type="ORF">PsorP6_011198</name>
</gene>
<organism evidence="1 2">
    <name type="scientific">Peronosclerospora sorghi</name>
    <dbReference type="NCBI Taxonomy" id="230839"/>
    <lineage>
        <taxon>Eukaryota</taxon>
        <taxon>Sar</taxon>
        <taxon>Stramenopiles</taxon>
        <taxon>Oomycota</taxon>
        <taxon>Peronosporomycetes</taxon>
        <taxon>Peronosporales</taxon>
        <taxon>Peronosporaceae</taxon>
        <taxon>Peronosclerospora</taxon>
    </lineage>
</organism>
<reference evidence="1 2" key="1">
    <citation type="journal article" date="2022" name="bioRxiv">
        <title>The genome of the oomycete Peronosclerospora sorghi, a cosmopolitan pathogen of maize and sorghum, is inflated with dispersed pseudogenes.</title>
        <authorList>
            <person name="Fletcher K."/>
            <person name="Martin F."/>
            <person name="Isakeit T."/>
            <person name="Cavanaugh K."/>
            <person name="Magill C."/>
            <person name="Michelmore R."/>
        </authorList>
    </citation>
    <scope>NUCLEOTIDE SEQUENCE [LARGE SCALE GENOMIC DNA]</scope>
    <source>
        <strain evidence="1">P6</strain>
    </source>
</reference>
<dbReference type="EMBL" id="CM047585">
    <property type="protein sequence ID" value="KAI9910458.1"/>
    <property type="molecule type" value="Genomic_DNA"/>
</dbReference>
<keyword evidence="2" id="KW-1185">Reference proteome</keyword>
<sequence>MGYLSEPHSNRATYNCSNRGKSFVRRGVCESDDLKQLADDAPSRLIVIRAVLHLELAGRELSMTSSTSEAVWMVGLTIYIGTRSIPSTKLIVIDPVHFRHDENQLT</sequence>
<proteinExistence type="predicted"/>
<evidence type="ECO:0000313" key="2">
    <source>
        <dbReference type="Proteomes" id="UP001163321"/>
    </source>
</evidence>
<name>A0ACC0VXI8_9STRA</name>
<comment type="caution">
    <text evidence="1">The sequence shown here is derived from an EMBL/GenBank/DDBJ whole genome shotgun (WGS) entry which is preliminary data.</text>
</comment>
<protein>
    <submittedName>
        <fullName evidence="1">Uncharacterized protein</fullName>
    </submittedName>
</protein>
<evidence type="ECO:0000313" key="1">
    <source>
        <dbReference type="EMBL" id="KAI9910458.1"/>
    </source>
</evidence>
<accession>A0ACC0VXI8</accession>
<dbReference type="Proteomes" id="UP001163321">
    <property type="component" value="Chromosome 6"/>
</dbReference>